<dbReference type="OrthoDB" id="9801679at2"/>
<keyword evidence="1 2" id="KW-0732">Signal</keyword>
<dbReference type="PROSITE" id="PS51257">
    <property type="entry name" value="PROKAR_LIPOPROTEIN"/>
    <property type="match status" value="1"/>
</dbReference>
<evidence type="ECO:0000313" key="6">
    <source>
        <dbReference type="EMBL" id="ENY69482.1"/>
    </source>
</evidence>
<evidence type="ECO:0000256" key="1">
    <source>
        <dbReference type="ARBA" id="ARBA00022729"/>
    </source>
</evidence>
<protein>
    <submittedName>
        <fullName evidence="6">5'Nucleotidase, predicted lipoprotein</fullName>
    </submittedName>
</protein>
<sequence>MKKRLFLNLMPVAALSMLPTIAISCINTKQKDKDTQSNTQFEVQLAEYEKHYKLFNDTISKYKKELEEKYKNIQKRGNTKEQTKQLTAKKDAWVKEKTIELQALRKNVDDNYLKLRNLKDHKTRLVKLIHTNDEHGRLVFDNGKYNKYSGMQGHAEILGLNFTRDLLLSAGDLIQGQPLSDSDKGVTISEIAALMNYNAVAVGNHEFDYGLMHLFEIQKKTPNMPFLSANIVWNQKAVTDKVKDIDGKDAVADELVFKPYIIKELASGIKVGIMGITTPDTAWTSSPKNSVHVTFKDPVQEGTKYAKELRDKGVNIVIALTHLGVDRQNKEWDSRTFANNVEGVDLVLDGHSHTLVKAEKINNTILTQADSYTKYLSELDIYIDTETNKITKVNQQLRTMEETELLGGAVNNNKIIDEKITKLKAEFEKINGVKVFDNPIDFIHTTSHKVEEANKSSALGRQKQTNLGMFVADALGWSFISDKSTADGQKYNLDNTIAFVGGGSIRENLVKGPITRGNMFAVSPYGNRIAAVELKGDKLIEVVAHGAKKIFSGGFAQWSKNVKLDINFDPTDKIYKPVEESIKINDKAIDRNATYYLVTDDYILVGGDEYNMLNYAKITDGSVKLIFEGSDMLQELIKYGQHITKTDFKATENNPFGDAQIDFYNQEKLPKNVVVNHKAPAL</sequence>
<dbReference type="PATRIC" id="fig|1188235.3.peg.409"/>
<evidence type="ECO:0000256" key="2">
    <source>
        <dbReference type="RuleBase" id="RU362119"/>
    </source>
</evidence>
<dbReference type="GO" id="GO:0016788">
    <property type="term" value="F:hydrolase activity, acting on ester bonds"/>
    <property type="evidence" value="ECO:0007669"/>
    <property type="project" value="InterPro"/>
</dbReference>
<dbReference type="EMBL" id="AORH01000025">
    <property type="protein sequence ID" value="ENY69482.1"/>
    <property type="molecule type" value="Genomic_DNA"/>
</dbReference>
<dbReference type="InterPro" id="IPR004843">
    <property type="entry name" value="Calcineurin-like_PHP"/>
</dbReference>
<dbReference type="InterPro" id="IPR006146">
    <property type="entry name" value="5'-Nucleotdase_CS"/>
</dbReference>
<dbReference type="GO" id="GO:0009166">
    <property type="term" value="P:nucleotide catabolic process"/>
    <property type="evidence" value="ECO:0007669"/>
    <property type="project" value="InterPro"/>
</dbReference>
<dbReference type="Gene3D" id="3.90.780.10">
    <property type="entry name" value="5'-Nucleotidase, C-terminal domain"/>
    <property type="match status" value="1"/>
</dbReference>
<dbReference type="GO" id="GO:0000166">
    <property type="term" value="F:nucleotide binding"/>
    <property type="evidence" value="ECO:0007669"/>
    <property type="project" value="UniProtKB-KW"/>
</dbReference>
<evidence type="ECO:0000313" key="7">
    <source>
        <dbReference type="Proteomes" id="UP000013220"/>
    </source>
</evidence>
<dbReference type="AlphaFoldDB" id="N9V268"/>
<accession>N9V268</accession>
<keyword evidence="2" id="KW-0547">Nucleotide-binding</keyword>
<dbReference type="PROSITE" id="PS00785">
    <property type="entry name" value="5_NUCLEOTIDASE_1"/>
    <property type="match status" value="1"/>
</dbReference>
<dbReference type="PRINTS" id="PR01607">
    <property type="entry name" value="APYRASEFAMLY"/>
</dbReference>
<feature type="chain" id="PRO_5004154092" evidence="2">
    <location>
        <begin position="23"/>
        <end position="682"/>
    </location>
</feature>
<dbReference type="GO" id="GO:0046872">
    <property type="term" value="F:metal ion binding"/>
    <property type="evidence" value="ECO:0007669"/>
    <property type="project" value="InterPro"/>
</dbReference>
<keyword evidence="3" id="KW-0175">Coiled coil</keyword>
<feature type="coiled-coil region" evidence="3">
    <location>
        <begin position="45"/>
        <end position="83"/>
    </location>
</feature>
<evidence type="ECO:0000259" key="5">
    <source>
        <dbReference type="Pfam" id="PF02872"/>
    </source>
</evidence>
<keyword evidence="2" id="KW-0378">Hydrolase</keyword>
<dbReference type="InterPro" id="IPR008334">
    <property type="entry name" value="5'-Nucleotdase_C"/>
</dbReference>
<dbReference type="PANTHER" id="PTHR11575:SF24">
    <property type="entry name" value="5'-NUCLEOTIDASE"/>
    <property type="match status" value="1"/>
</dbReference>
<dbReference type="SUPFAM" id="SSF55816">
    <property type="entry name" value="5'-nucleotidase (syn. UDP-sugar hydrolase), C-terminal domain"/>
    <property type="match status" value="1"/>
</dbReference>
<dbReference type="CDD" id="cd00845">
    <property type="entry name" value="MPP_UshA_N_like"/>
    <property type="match status" value="1"/>
</dbReference>
<proteinExistence type="inferred from homology"/>
<feature type="signal peptide" evidence="2">
    <location>
        <begin position="1"/>
        <end position="22"/>
    </location>
</feature>
<dbReference type="RefSeq" id="WP_004420656.1">
    <property type="nucleotide sequence ID" value="NZ_AORH01000025.1"/>
</dbReference>
<reference evidence="6 7" key="1">
    <citation type="journal article" date="2013" name="Genome Announc.">
        <title>Draft Genome Sequences of Mycoplasma alkalescens, Mycoplasma arginini, and Mycoplasma bovigenitalium, Three Species with Equivocal Pathogenic Status for Cattle.</title>
        <authorList>
            <person name="Manso-Silvan L."/>
            <person name="Tardy F."/>
            <person name="Baranowski E."/>
            <person name="Barre A."/>
            <person name="Blanchard A."/>
            <person name="Breton M."/>
            <person name="Couture C."/>
            <person name="Citti C."/>
            <person name="Dordet-Frisoni E."/>
            <person name="Dupuy V."/>
            <person name="Gaurivaud P."/>
            <person name="Jacob D."/>
            <person name="Lemaitre C."/>
            <person name="Nikolski M."/>
            <person name="Nouvel L.X."/>
            <person name="Poumarat F."/>
            <person name="Thebault P."/>
            <person name="Theil S."/>
            <person name="Thiaucourt F."/>
            <person name="Sirand-Pugnet P."/>
        </authorList>
    </citation>
    <scope>NUCLEOTIDE SEQUENCE [LARGE SCALE GENOMIC DNA]</scope>
    <source>
        <strain evidence="6 7">51080</strain>
    </source>
</reference>
<keyword evidence="7" id="KW-1185">Reference proteome</keyword>
<evidence type="ECO:0000259" key="4">
    <source>
        <dbReference type="Pfam" id="PF00149"/>
    </source>
</evidence>
<dbReference type="Proteomes" id="UP000013220">
    <property type="component" value="Unassembled WGS sequence"/>
</dbReference>
<evidence type="ECO:0000256" key="3">
    <source>
        <dbReference type="SAM" id="Coils"/>
    </source>
</evidence>
<dbReference type="Gene3D" id="3.60.21.10">
    <property type="match status" value="1"/>
</dbReference>
<dbReference type="eggNOG" id="COG0737">
    <property type="taxonomic scope" value="Bacteria"/>
</dbReference>
<dbReference type="Pfam" id="PF00149">
    <property type="entry name" value="Metallophos"/>
    <property type="match status" value="1"/>
</dbReference>
<dbReference type="InterPro" id="IPR029052">
    <property type="entry name" value="Metallo-depent_PP-like"/>
</dbReference>
<comment type="similarity">
    <text evidence="2">Belongs to the 5'-nucleotidase family.</text>
</comment>
<feature type="domain" description="5'-Nucleotidase C-terminal" evidence="5">
    <location>
        <begin position="455"/>
        <end position="614"/>
    </location>
</feature>
<dbReference type="SUPFAM" id="SSF56300">
    <property type="entry name" value="Metallo-dependent phosphatases"/>
    <property type="match status" value="1"/>
</dbReference>
<dbReference type="STRING" id="1188235.MBVG_3940"/>
<gene>
    <name evidence="6" type="ORF">MBVG_3940</name>
</gene>
<dbReference type="InterPro" id="IPR006179">
    <property type="entry name" value="5_nucleotidase/apyrase"/>
</dbReference>
<comment type="caution">
    <text evidence="6">The sequence shown here is derived from an EMBL/GenBank/DDBJ whole genome shotgun (WGS) entry which is preliminary data.</text>
</comment>
<dbReference type="InterPro" id="IPR036907">
    <property type="entry name" value="5'-Nucleotdase_C_sf"/>
</dbReference>
<keyword evidence="6" id="KW-0449">Lipoprotein</keyword>
<dbReference type="PROSITE" id="PS00786">
    <property type="entry name" value="5_NUCLEOTIDASE_2"/>
    <property type="match status" value="1"/>
</dbReference>
<organism evidence="6 7">
    <name type="scientific">Mycoplasmopsis bovigenitalium 51080</name>
    <dbReference type="NCBI Taxonomy" id="1188235"/>
    <lineage>
        <taxon>Bacteria</taxon>
        <taxon>Bacillati</taxon>
        <taxon>Mycoplasmatota</taxon>
        <taxon>Mycoplasmoidales</taxon>
        <taxon>Metamycoplasmataceae</taxon>
        <taxon>Mycoplasmopsis</taxon>
    </lineage>
</organism>
<dbReference type="PANTHER" id="PTHR11575">
    <property type="entry name" value="5'-NUCLEOTIDASE-RELATED"/>
    <property type="match status" value="1"/>
</dbReference>
<feature type="domain" description="Calcineurin-like phosphoesterase" evidence="4">
    <location>
        <begin position="127"/>
        <end position="354"/>
    </location>
</feature>
<dbReference type="Pfam" id="PF02872">
    <property type="entry name" value="5_nucleotid_C"/>
    <property type="match status" value="1"/>
</dbReference>
<name>N9V268_9BACT</name>